<dbReference type="AlphaFoldDB" id="A0A4Q2T8P5"/>
<organism evidence="2 3">
    <name type="scientific">Ciceribacter ferrooxidans</name>
    <dbReference type="NCBI Taxonomy" id="2509717"/>
    <lineage>
        <taxon>Bacteria</taxon>
        <taxon>Pseudomonadati</taxon>
        <taxon>Pseudomonadota</taxon>
        <taxon>Alphaproteobacteria</taxon>
        <taxon>Hyphomicrobiales</taxon>
        <taxon>Rhizobiaceae</taxon>
        <taxon>Ciceribacter</taxon>
    </lineage>
</organism>
<dbReference type="Proteomes" id="UP000291088">
    <property type="component" value="Unassembled WGS sequence"/>
</dbReference>
<gene>
    <name evidence="2" type="ORF">EUU22_09510</name>
</gene>
<dbReference type="NCBIfam" id="TIGR03808">
    <property type="entry name" value="RR_plus_rpt_1"/>
    <property type="match status" value="1"/>
</dbReference>
<dbReference type="SUPFAM" id="SSF51126">
    <property type="entry name" value="Pectin lyase-like"/>
    <property type="match status" value="2"/>
</dbReference>
<dbReference type="OrthoDB" id="9788772at2"/>
<proteinExistence type="predicted"/>
<dbReference type="PANTHER" id="PTHR36453">
    <property type="entry name" value="SECRETED PROTEIN-RELATED"/>
    <property type="match status" value="1"/>
</dbReference>
<dbReference type="InterPro" id="IPR006311">
    <property type="entry name" value="TAT_signal"/>
</dbReference>
<dbReference type="InterPro" id="IPR022388">
    <property type="entry name" value="CHP03808"/>
</dbReference>
<dbReference type="InterPro" id="IPR007742">
    <property type="entry name" value="NosD_dom"/>
</dbReference>
<dbReference type="RefSeq" id="WP_129331795.1">
    <property type="nucleotide sequence ID" value="NZ_SDVB01000196.1"/>
</dbReference>
<dbReference type="Gene3D" id="2.160.20.10">
    <property type="entry name" value="Single-stranded right-handed beta-helix, Pectin lyase-like"/>
    <property type="match status" value="1"/>
</dbReference>
<dbReference type="PROSITE" id="PS51318">
    <property type="entry name" value="TAT"/>
    <property type="match status" value="1"/>
</dbReference>
<evidence type="ECO:0000259" key="1">
    <source>
        <dbReference type="Pfam" id="PF05048"/>
    </source>
</evidence>
<dbReference type="InterPro" id="IPR006626">
    <property type="entry name" value="PbH1"/>
</dbReference>
<dbReference type="EMBL" id="SDVB01000196">
    <property type="protein sequence ID" value="RYC15263.1"/>
    <property type="molecule type" value="Genomic_DNA"/>
</dbReference>
<sequence length="456" mass="46560">MATRREVITGLMGGALAAAIGGRRAGAASNVAGTELRGSIDAAGAGILPGASDNLSRRMQALLDEAAEKGLEVFLPPGNYSVSNLTLPDGTRLSGVPGATRLSYGGDGHLITAADAARIDIADIVLDGANRWLGDHTEALLSFRNVADLRIVNCEIAGSRKHAVSLERCGGRIADNRITGAALAALISHEGKALSVTGNHISDCGNGGILVHRWTKGADEAVISGNRIARIAANDGGTGQNGNGINLFRADNVIVSDNHVSDCAFSAIRANSSSDVQITGNQCLRSGETAIFVEFAFEGAIVSSNLVDGAANGIVAVNFNEGGRLASVSANVIRHLSLKGPYVNDEAGFGIGISAEADTAISGNVIENAPRAGLMIGWGPYMRNVVASGNIIRNAPVGIAVSVVEGVGTAMLSGNLISGAKDGAIVGYRWKDRATGDLVAGGDAPDHLVVEGNRAF</sequence>
<dbReference type="PANTHER" id="PTHR36453:SF1">
    <property type="entry name" value="RIGHT HANDED BETA HELIX DOMAIN-CONTAINING PROTEIN"/>
    <property type="match status" value="1"/>
</dbReference>
<dbReference type="InterPro" id="IPR022444">
    <property type="entry name" value="Cofactor-bd_rpt"/>
</dbReference>
<dbReference type="Pfam" id="PF05048">
    <property type="entry name" value="NosD"/>
    <property type="match status" value="1"/>
</dbReference>
<comment type="caution">
    <text evidence="2">The sequence shown here is derived from an EMBL/GenBank/DDBJ whole genome shotgun (WGS) entry which is preliminary data.</text>
</comment>
<dbReference type="SMART" id="SM00710">
    <property type="entry name" value="PbH1"/>
    <property type="match status" value="9"/>
</dbReference>
<evidence type="ECO:0000313" key="2">
    <source>
        <dbReference type="EMBL" id="RYC15263.1"/>
    </source>
</evidence>
<evidence type="ECO:0000313" key="3">
    <source>
        <dbReference type="Proteomes" id="UP000291088"/>
    </source>
</evidence>
<protein>
    <submittedName>
        <fullName evidence="2">TIGR03808 family TAT-translocated repetitive protein</fullName>
    </submittedName>
</protein>
<keyword evidence="3" id="KW-1185">Reference proteome</keyword>
<accession>A0A4Q2T8P5</accession>
<name>A0A4Q2T8P5_9HYPH</name>
<dbReference type="InterPro" id="IPR011050">
    <property type="entry name" value="Pectin_lyase_fold/virulence"/>
</dbReference>
<reference evidence="2 3" key="1">
    <citation type="submission" date="2019-01" db="EMBL/GenBank/DDBJ databases">
        <authorList>
            <person name="Deng T."/>
        </authorList>
    </citation>
    <scope>NUCLEOTIDE SEQUENCE [LARGE SCALE GENOMIC DNA]</scope>
    <source>
        <strain evidence="2 3">F8825</strain>
    </source>
</reference>
<dbReference type="InterPro" id="IPR012334">
    <property type="entry name" value="Pectin_lyas_fold"/>
</dbReference>
<dbReference type="NCBIfam" id="TIGR03807">
    <property type="entry name" value="RR_fam_repeat"/>
    <property type="match status" value="1"/>
</dbReference>
<feature type="domain" description="Periplasmic copper-binding protein NosD beta helix" evidence="1">
    <location>
        <begin position="142"/>
        <end position="284"/>
    </location>
</feature>